<name>A0ABY6H238_9GAMM</name>
<dbReference type="EMBL" id="CP103300">
    <property type="protein sequence ID" value="UYM18887.1"/>
    <property type="molecule type" value="Genomic_DNA"/>
</dbReference>
<dbReference type="InterPro" id="IPR036397">
    <property type="entry name" value="RNaseH_sf"/>
</dbReference>
<dbReference type="EMBL" id="CP103300">
    <property type="protein sequence ID" value="UYM18832.1"/>
    <property type="molecule type" value="Genomic_DNA"/>
</dbReference>
<feature type="domain" description="Tc1-like transposase DDE" evidence="1">
    <location>
        <begin position="11"/>
        <end position="149"/>
    </location>
</feature>
<dbReference type="Pfam" id="PF13358">
    <property type="entry name" value="DDE_3"/>
    <property type="match status" value="1"/>
</dbReference>
<keyword evidence="4" id="KW-1185">Reference proteome</keyword>
<dbReference type="Gene3D" id="3.30.420.10">
    <property type="entry name" value="Ribonuclease H-like superfamily/Ribonuclease H"/>
    <property type="match status" value="1"/>
</dbReference>
<dbReference type="Proteomes" id="UP001163255">
    <property type="component" value="Chromosome"/>
</dbReference>
<accession>A0ABY6H238</accession>
<reference evidence="3" key="1">
    <citation type="submission" date="2022-10" db="EMBL/GenBank/DDBJ databases">
        <title>Completed Genome Sequence of two octocoral isolated bacterium, Endozoicomonas euniceicola EF212T and Endozoicomonas gorgoniicola PS125T.</title>
        <authorList>
            <person name="Chiou Y.-J."/>
            <person name="Chen Y.-H."/>
        </authorList>
    </citation>
    <scope>NUCLEOTIDE SEQUENCE</scope>
    <source>
        <strain evidence="3">EF212</strain>
    </source>
</reference>
<evidence type="ECO:0000313" key="2">
    <source>
        <dbReference type="EMBL" id="UYM18832.1"/>
    </source>
</evidence>
<organism evidence="3 4">
    <name type="scientific">Endozoicomonas euniceicola</name>
    <dbReference type="NCBI Taxonomy" id="1234143"/>
    <lineage>
        <taxon>Bacteria</taxon>
        <taxon>Pseudomonadati</taxon>
        <taxon>Pseudomonadota</taxon>
        <taxon>Gammaproteobacteria</taxon>
        <taxon>Oceanospirillales</taxon>
        <taxon>Endozoicomonadaceae</taxon>
        <taxon>Endozoicomonas</taxon>
    </lineage>
</organism>
<protein>
    <submittedName>
        <fullName evidence="3">IS630 family transposase</fullName>
    </submittedName>
</protein>
<dbReference type="RefSeq" id="WP_262601579.1">
    <property type="nucleotide sequence ID" value="NZ_CP103300.1"/>
</dbReference>
<evidence type="ECO:0000313" key="4">
    <source>
        <dbReference type="Proteomes" id="UP001163255"/>
    </source>
</evidence>
<proteinExistence type="predicted"/>
<evidence type="ECO:0000259" key="1">
    <source>
        <dbReference type="Pfam" id="PF13358"/>
    </source>
</evidence>
<gene>
    <name evidence="2" type="ORF">NX720_13725</name>
    <name evidence="3" type="ORF">NX720_22070</name>
</gene>
<dbReference type="InterPro" id="IPR047655">
    <property type="entry name" value="Transpos_IS630-like"/>
</dbReference>
<dbReference type="NCBIfam" id="NF033545">
    <property type="entry name" value="transpos_IS630"/>
    <property type="match status" value="1"/>
</dbReference>
<sequence length="180" mass="20489">MPESVDLKNVDVWFQDEGRFGQQNTISRIWAPKGSRPGLIRQRQFKYAYMFGAVCPERDKAIALILPMANTESMALLLNEISKVTPEGQYAAVVIDNAGYHHANDLPEYDNLVLIPLPPYSPELNSSEQLWEWLREHDLSNRSFKNYDAIVDALCDGWKKLTSEVGRLKSLCSRSWATLS</sequence>
<dbReference type="InterPro" id="IPR038717">
    <property type="entry name" value="Tc1-like_DDE_dom"/>
</dbReference>
<evidence type="ECO:0000313" key="3">
    <source>
        <dbReference type="EMBL" id="UYM18887.1"/>
    </source>
</evidence>